<accession>D0MFU7</accession>
<dbReference type="eggNOG" id="COG1629">
    <property type="taxonomic scope" value="Bacteria"/>
</dbReference>
<evidence type="ECO:0000256" key="4">
    <source>
        <dbReference type="RuleBase" id="RU003357"/>
    </source>
</evidence>
<evidence type="ECO:0000256" key="3">
    <source>
        <dbReference type="ARBA" id="ARBA00023237"/>
    </source>
</evidence>
<dbReference type="InterPro" id="IPR008969">
    <property type="entry name" value="CarboxyPept-like_regulatory"/>
</dbReference>
<dbReference type="InterPro" id="IPR037066">
    <property type="entry name" value="Plug_dom_sf"/>
</dbReference>
<dbReference type="Gene3D" id="2.170.130.10">
    <property type="entry name" value="TonB-dependent receptor, plug domain"/>
    <property type="match status" value="1"/>
</dbReference>
<dbReference type="eggNOG" id="COG4771">
    <property type="taxonomic scope" value="Bacteria"/>
</dbReference>
<dbReference type="STRING" id="518766.Rmar_2560"/>
<protein>
    <submittedName>
        <fullName evidence="8">TonB-dependent receptor</fullName>
    </submittedName>
</protein>
<keyword evidence="5" id="KW-0732">Signal</keyword>
<dbReference type="GO" id="GO:0009279">
    <property type="term" value="C:cell outer membrane"/>
    <property type="evidence" value="ECO:0007669"/>
    <property type="project" value="UniProtKB-SubCell"/>
</dbReference>
<gene>
    <name evidence="8" type="ordered locus">Rmar_2560</name>
</gene>
<dbReference type="InterPro" id="IPR012910">
    <property type="entry name" value="Plug_dom"/>
</dbReference>
<evidence type="ECO:0000259" key="7">
    <source>
        <dbReference type="Pfam" id="PF07715"/>
    </source>
</evidence>
<feature type="domain" description="TonB-dependent receptor-like beta-barrel" evidence="6">
    <location>
        <begin position="472"/>
        <end position="922"/>
    </location>
</feature>
<proteinExistence type="inferred from homology"/>
<dbReference type="OrthoDB" id="9768470at2"/>
<comment type="similarity">
    <text evidence="4">Belongs to the TonB-dependent receptor family.</text>
</comment>
<keyword evidence="3" id="KW-0998">Cell outer membrane</keyword>
<comment type="subcellular location">
    <subcellularLocation>
        <location evidence="1 4">Cell outer membrane</location>
    </subcellularLocation>
</comment>
<dbReference type="KEGG" id="rmr:Rmar_2560"/>
<dbReference type="SUPFAM" id="SSF56935">
    <property type="entry name" value="Porins"/>
    <property type="match status" value="1"/>
</dbReference>
<evidence type="ECO:0000313" key="9">
    <source>
        <dbReference type="Proteomes" id="UP000002221"/>
    </source>
</evidence>
<dbReference type="HOGENOM" id="CLU_006935_0_0_10"/>
<dbReference type="InterPro" id="IPR036942">
    <property type="entry name" value="Beta-barrel_TonB_sf"/>
</dbReference>
<dbReference type="AlphaFoldDB" id="D0MFU7"/>
<dbReference type="Pfam" id="PF00593">
    <property type="entry name" value="TonB_dep_Rec_b-barrel"/>
    <property type="match status" value="1"/>
</dbReference>
<evidence type="ECO:0000313" key="8">
    <source>
        <dbReference type="EMBL" id="ACY49436.1"/>
    </source>
</evidence>
<keyword evidence="4" id="KW-0798">TonB box</keyword>
<feature type="domain" description="TonB-dependent receptor plug" evidence="7">
    <location>
        <begin position="131"/>
        <end position="219"/>
    </location>
</feature>
<dbReference type="Pfam" id="PF07715">
    <property type="entry name" value="Plug"/>
    <property type="match status" value="1"/>
</dbReference>
<dbReference type="SUPFAM" id="SSF49464">
    <property type="entry name" value="Carboxypeptidase regulatory domain-like"/>
    <property type="match status" value="1"/>
</dbReference>
<evidence type="ECO:0000256" key="2">
    <source>
        <dbReference type="ARBA" id="ARBA00023136"/>
    </source>
</evidence>
<dbReference type="Pfam" id="PF13715">
    <property type="entry name" value="CarbopepD_reg_2"/>
    <property type="match status" value="1"/>
</dbReference>
<dbReference type="EMBL" id="CP001807">
    <property type="protein sequence ID" value="ACY49436.1"/>
    <property type="molecule type" value="Genomic_DNA"/>
</dbReference>
<dbReference type="PANTHER" id="PTHR40980:SF5">
    <property type="entry name" value="TONB-DEPENDENT RECEPTOR"/>
    <property type="match status" value="1"/>
</dbReference>
<keyword evidence="8" id="KW-0675">Receptor</keyword>
<organism evidence="8 9">
    <name type="scientific">Rhodothermus marinus (strain ATCC 43812 / DSM 4252 / R-10)</name>
    <name type="common">Rhodothermus obamensis</name>
    <dbReference type="NCBI Taxonomy" id="518766"/>
    <lineage>
        <taxon>Bacteria</taxon>
        <taxon>Pseudomonadati</taxon>
        <taxon>Rhodothermota</taxon>
        <taxon>Rhodothermia</taxon>
        <taxon>Rhodothermales</taxon>
        <taxon>Rhodothermaceae</taxon>
        <taxon>Rhodothermus</taxon>
    </lineage>
</organism>
<evidence type="ECO:0000256" key="1">
    <source>
        <dbReference type="ARBA" id="ARBA00004442"/>
    </source>
</evidence>
<reference evidence="8 9" key="1">
    <citation type="journal article" date="2009" name="Stand. Genomic Sci.">
        <title>Complete genome sequence of Rhodothermus marinus type strain (R-10).</title>
        <authorList>
            <person name="Nolan M."/>
            <person name="Tindall B.J."/>
            <person name="Pomrenke H."/>
            <person name="Lapidus A."/>
            <person name="Copeland A."/>
            <person name="Glavina Del Rio T."/>
            <person name="Lucas S."/>
            <person name="Chen F."/>
            <person name="Tice H."/>
            <person name="Cheng J.F."/>
            <person name="Saunders E."/>
            <person name="Han C."/>
            <person name="Bruce D."/>
            <person name="Goodwin L."/>
            <person name="Chain P."/>
            <person name="Pitluck S."/>
            <person name="Ovchinikova G."/>
            <person name="Pati A."/>
            <person name="Ivanova N."/>
            <person name="Mavromatis K."/>
            <person name="Chen A."/>
            <person name="Palaniappan K."/>
            <person name="Land M."/>
            <person name="Hauser L."/>
            <person name="Chang Y.J."/>
            <person name="Jeffries C.D."/>
            <person name="Brettin T."/>
            <person name="Goker M."/>
            <person name="Bristow J."/>
            <person name="Eisen J.A."/>
            <person name="Markowitz V."/>
            <person name="Hugenholtz P."/>
            <person name="Kyrpides N.C."/>
            <person name="Klenk H.P."/>
            <person name="Detter J.C."/>
        </authorList>
    </citation>
    <scope>NUCLEOTIDE SEQUENCE [LARGE SCALE GENOMIC DNA]</scope>
    <source>
        <strain evidence="9">ATCC 43812 / DSM 4252 / R-10</strain>
    </source>
</reference>
<dbReference type="InterPro" id="IPR000531">
    <property type="entry name" value="Beta-barrel_TonB"/>
</dbReference>
<evidence type="ECO:0000259" key="6">
    <source>
        <dbReference type="Pfam" id="PF00593"/>
    </source>
</evidence>
<dbReference type="Gene3D" id="2.60.40.1120">
    <property type="entry name" value="Carboxypeptidase-like, regulatory domain"/>
    <property type="match status" value="1"/>
</dbReference>
<dbReference type="PANTHER" id="PTHR40980">
    <property type="entry name" value="PLUG DOMAIN-CONTAINING PROTEIN"/>
    <property type="match status" value="1"/>
</dbReference>
<dbReference type="Proteomes" id="UP000002221">
    <property type="component" value="Chromosome"/>
</dbReference>
<keyword evidence="2 4" id="KW-0472">Membrane</keyword>
<keyword evidence="9" id="KW-1185">Reference proteome</keyword>
<sequence>MQRLFLLIPVLLTAWSVRAQTGRIAGTVVDAETGEPLIGVNVLVVEKATGAATDLEGRYEIADLAPGTYTLRFSYVGYVSQTVESVVVRAGEVTRIDLSLAPESVGLEAVVVEARLLRNTEAALLAARQRAAAVSDAISAEMIGRTGSSDAADAMEKVTGASVLDGKYVYVRGLGERYMNAQLNGLDLPSADPDRKAVPFDLFPAALLDNIVTVKTFTPDRPGSFTGGSVNLNTRAFPDALSISFSTSITYRPQVVGFGNPILAVPGADPGVWGFRAGRLDVPALLQTHRFENIPSLSQAILNPDNARLLDQLSRALTPEMAPVYRRAPLNQSYTFSAGNRFDLGGDRLLGLVASFSYRRQATAYDDGIWARYRLTGRDEAVLSEDNYLHTISGTDEVVWGSLINATLRPHRRHELGFSFIQNHSAESTARYQRGRFLYNLEPDDIYETRALIYIERDIRTYQVRGKHALGDGRQPATLSWDFSTTGTWQDEPDRRFFTNHYRLRTGSDGSIDTLYTIRATTPPQRYFRYLEESNQVGNLALEVPLTTALRLKVGGYLERKTRTYRERKFVLRQQRGNRYDGDPEAYFAPENLGIIQERDLNGDGAPDLFTFGLYLQEDTQPSSNYDGTQDIRAGFAMIDWTPLRRLRVITGLRYETTDMEVVSQDPTKDVGRLRNGDWLPAATVIYRLADDMNLRLAYGRTLARPVFRELAPYSTFEYVGGYLLTGNPDLRRTLVDNFDLRWEWFVRPGELLAASLFFKYFDDPIEVVYQPFAPNDSPEVQYRNVEDATLYGLELELRKRLDFLSGALRHFEIGGNATFIHSTVRVPAEELQSIRELRPDAPATRSLQGQSPYLINADLSYVHEQRGTTVSLYYNVFGPRLKEVGLGGTPDTYERPRHTLDLNMSQRLMTNLSLKLSAKNLLNARYRVSHSYRGREYVTRDYGSGRSFSIGLSYQY</sequence>
<evidence type="ECO:0000256" key="5">
    <source>
        <dbReference type="SAM" id="SignalP"/>
    </source>
</evidence>
<name>D0MFU7_RHOM4</name>
<dbReference type="Gene3D" id="2.40.170.20">
    <property type="entry name" value="TonB-dependent receptor, beta-barrel domain"/>
    <property type="match status" value="1"/>
</dbReference>
<feature type="chain" id="PRO_5003012051" evidence="5">
    <location>
        <begin position="20"/>
        <end position="957"/>
    </location>
</feature>
<dbReference type="RefSeq" id="WP_012845046.1">
    <property type="nucleotide sequence ID" value="NC_013501.1"/>
</dbReference>
<feature type="signal peptide" evidence="5">
    <location>
        <begin position="1"/>
        <end position="19"/>
    </location>
</feature>